<proteinExistence type="predicted"/>
<accession>A0A3M6QY33</accession>
<dbReference type="Proteomes" id="UP000278006">
    <property type="component" value="Unassembled WGS sequence"/>
</dbReference>
<dbReference type="OrthoDB" id="8905303at2"/>
<evidence type="ECO:0000313" key="2">
    <source>
        <dbReference type="Proteomes" id="UP000278006"/>
    </source>
</evidence>
<reference evidence="1 2" key="1">
    <citation type="submission" date="2018-10" db="EMBL/GenBank/DDBJ databases">
        <title>Draft genome of Cortibacter populi DSM10536.</title>
        <authorList>
            <person name="Bernier A.-M."/>
            <person name="Bernard K."/>
        </authorList>
    </citation>
    <scope>NUCLEOTIDE SEQUENCE [LARGE SCALE GENOMIC DNA]</scope>
    <source>
        <strain evidence="1 2">DSM 105136</strain>
    </source>
</reference>
<sequence>MPDARPPANHLDTLAEHYRQGKSAFWLLSQTHLRLQASRDGGAPRPLGQPEWQEWLRWWDLLRFCLGLQSIAIWLRDEPQALQRIQALAHLAGQDALADILSEALQGQPQAAQTVQFHTLGEAEQRYTLTAPAHERFDGKDWSGTDIAIEQHCDGFAVVIAELMLAERAQLHLPGDQPAARPTAPPQPAAETLARLLRTESRLFATEIFGVAASPTAMRELPMQHQTTPAAEASLLEFFQHLHGPVAAPLLATHALHNGARLFCHGAQHGLELLPVEDWALQQQGSGGGPADAADADSLADALRFARGGCDDEYWVLATAGPLAGAVLLSETDGPQAHRRFASVDAFFDALLHAPLSVLNASGQLRYPLDGRWLELRPAPPA</sequence>
<evidence type="ECO:0000313" key="1">
    <source>
        <dbReference type="EMBL" id="RMX07783.1"/>
    </source>
</evidence>
<dbReference type="RefSeq" id="WP_122225905.1">
    <property type="nucleotide sequence ID" value="NZ_RDQO01000001.1"/>
</dbReference>
<dbReference type="EMBL" id="RDQO01000001">
    <property type="protein sequence ID" value="RMX07783.1"/>
    <property type="molecule type" value="Genomic_DNA"/>
</dbReference>
<evidence type="ECO:0008006" key="3">
    <source>
        <dbReference type="Google" id="ProtNLM"/>
    </source>
</evidence>
<protein>
    <recommendedName>
        <fullName evidence="3">SMI1/KNR4 family protein</fullName>
    </recommendedName>
</protein>
<keyword evidence="2" id="KW-1185">Reference proteome</keyword>
<organism evidence="1 2">
    <name type="scientific">Corticibacter populi</name>
    <dbReference type="NCBI Taxonomy" id="1550736"/>
    <lineage>
        <taxon>Bacteria</taxon>
        <taxon>Pseudomonadati</taxon>
        <taxon>Pseudomonadota</taxon>
        <taxon>Betaproteobacteria</taxon>
        <taxon>Burkholderiales</taxon>
        <taxon>Comamonadaceae</taxon>
        <taxon>Corticibacter</taxon>
    </lineage>
</organism>
<name>A0A3M6QY33_9BURK</name>
<dbReference type="AlphaFoldDB" id="A0A3M6QY33"/>
<gene>
    <name evidence="1" type="ORF">D8I35_01210</name>
</gene>
<comment type="caution">
    <text evidence="1">The sequence shown here is derived from an EMBL/GenBank/DDBJ whole genome shotgun (WGS) entry which is preliminary data.</text>
</comment>